<comment type="caution">
    <text evidence="2">The sequence shown here is derived from an EMBL/GenBank/DDBJ whole genome shotgun (WGS) entry which is preliminary data.</text>
</comment>
<proteinExistence type="predicted"/>
<name>A0A0W0YHF6_9GAMM</name>
<dbReference type="eggNOG" id="COG1476">
    <property type="taxonomic scope" value="Bacteria"/>
</dbReference>
<evidence type="ECO:0000313" key="2">
    <source>
        <dbReference type="EMBL" id="KTD56394.1"/>
    </source>
</evidence>
<dbReference type="RefSeq" id="WP_018576488.1">
    <property type="nucleotide sequence ID" value="NZ_KB892387.1"/>
</dbReference>
<dbReference type="PATRIC" id="fig|1122169.6.peg.3213"/>
<feature type="domain" description="HTH cro/C1-type" evidence="1">
    <location>
        <begin position="81"/>
        <end position="134"/>
    </location>
</feature>
<dbReference type="Proteomes" id="UP000054600">
    <property type="component" value="Unassembled WGS sequence"/>
</dbReference>
<keyword evidence="3" id="KW-1185">Reference proteome</keyword>
<organism evidence="2 3">
    <name type="scientific">Legionella shakespearei DSM 23087</name>
    <dbReference type="NCBI Taxonomy" id="1122169"/>
    <lineage>
        <taxon>Bacteria</taxon>
        <taxon>Pseudomonadati</taxon>
        <taxon>Pseudomonadota</taxon>
        <taxon>Gammaproteobacteria</taxon>
        <taxon>Legionellales</taxon>
        <taxon>Legionellaceae</taxon>
        <taxon>Legionella</taxon>
    </lineage>
</organism>
<dbReference type="EMBL" id="LNYW01000074">
    <property type="protein sequence ID" value="KTD56394.1"/>
    <property type="molecule type" value="Genomic_DNA"/>
</dbReference>
<dbReference type="GO" id="GO:0003677">
    <property type="term" value="F:DNA binding"/>
    <property type="evidence" value="ECO:0007669"/>
    <property type="project" value="InterPro"/>
</dbReference>
<evidence type="ECO:0000259" key="1">
    <source>
        <dbReference type="PROSITE" id="PS50943"/>
    </source>
</evidence>
<dbReference type="STRING" id="1122169.Lsha_2793"/>
<dbReference type="Pfam" id="PF01381">
    <property type="entry name" value="HTH_3"/>
    <property type="match status" value="1"/>
</dbReference>
<dbReference type="InterPro" id="IPR001387">
    <property type="entry name" value="Cro/C1-type_HTH"/>
</dbReference>
<dbReference type="InterPro" id="IPR010982">
    <property type="entry name" value="Lambda_DNA-bd_dom_sf"/>
</dbReference>
<protein>
    <recommendedName>
        <fullName evidence="1">HTH cro/C1-type domain-containing protein</fullName>
    </recommendedName>
</protein>
<evidence type="ECO:0000313" key="3">
    <source>
        <dbReference type="Proteomes" id="UP000054600"/>
    </source>
</evidence>
<dbReference type="Gene3D" id="1.10.260.40">
    <property type="entry name" value="lambda repressor-like DNA-binding domains"/>
    <property type="match status" value="1"/>
</dbReference>
<accession>A0A0W0YHF6</accession>
<dbReference type="SUPFAM" id="SSF47413">
    <property type="entry name" value="lambda repressor-like DNA-binding domains"/>
    <property type="match status" value="1"/>
</dbReference>
<dbReference type="OrthoDB" id="5654269at2"/>
<sequence>MITSDKQYEVAKQQLAMLNDSLHAPAKTDVPKIIQEAGHAQVQELMAEIKAKIDEYDKLKNSDLSDLEIHSLRDLMITPIRYRIASKMSIDTFGHKVGISARQIIRYEKEEYKNAKTTTLTKILDKLDIHIDGRVGEFESKSITCLSINGSGR</sequence>
<dbReference type="PROSITE" id="PS50943">
    <property type="entry name" value="HTH_CROC1"/>
    <property type="match status" value="1"/>
</dbReference>
<dbReference type="AlphaFoldDB" id="A0A0W0YHF6"/>
<dbReference type="CDD" id="cd00093">
    <property type="entry name" value="HTH_XRE"/>
    <property type="match status" value="1"/>
</dbReference>
<reference evidence="2 3" key="1">
    <citation type="submission" date="2015-11" db="EMBL/GenBank/DDBJ databases">
        <title>Genomic analysis of 38 Legionella species identifies large and diverse effector repertoires.</title>
        <authorList>
            <person name="Burstein D."/>
            <person name="Amaro F."/>
            <person name="Zusman T."/>
            <person name="Lifshitz Z."/>
            <person name="Cohen O."/>
            <person name="Gilbert J.A."/>
            <person name="Pupko T."/>
            <person name="Shuman H.A."/>
            <person name="Segal G."/>
        </authorList>
    </citation>
    <scope>NUCLEOTIDE SEQUENCE [LARGE SCALE GENOMIC DNA]</scope>
    <source>
        <strain evidence="2 3">ATCC 49655</strain>
    </source>
</reference>
<gene>
    <name evidence="2" type="ORF">Lsha_2793</name>
</gene>